<dbReference type="GO" id="GO:0043565">
    <property type="term" value="F:sequence-specific DNA binding"/>
    <property type="evidence" value="ECO:0007669"/>
    <property type="project" value="TreeGrafter"/>
</dbReference>
<dbReference type="GO" id="GO:0009007">
    <property type="term" value="F:site-specific DNA-methyltransferase (adenine-specific) activity"/>
    <property type="evidence" value="ECO:0007669"/>
    <property type="project" value="UniProtKB-EC"/>
</dbReference>
<evidence type="ECO:0000256" key="1">
    <source>
        <dbReference type="ARBA" id="ARBA00011900"/>
    </source>
</evidence>
<evidence type="ECO:0000313" key="6">
    <source>
        <dbReference type="EMBL" id="RIH94009.1"/>
    </source>
</evidence>
<dbReference type="InterPro" id="IPR012327">
    <property type="entry name" value="MeTrfase_D12"/>
</dbReference>
<dbReference type="EMBL" id="QWLB01000001">
    <property type="protein sequence ID" value="RIH94009.1"/>
    <property type="molecule type" value="Genomic_DNA"/>
</dbReference>
<keyword evidence="7" id="KW-1185">Reference proteome</keyword>
<dbReference type="AlphaFoldDB" id="A0A399FEN9"/>
<dbReference type="InterPro" id="IPR002052">
    <property type="entry name" value="DNA_methylase_N6_adenine_CS"/>
</dbReference>
<dbReference type="PANTHER" id="PTHR30481">
    <property type="entry name" value="DNA ADENINE METHYLASE"/>
    <property type="match status" value="1"/>
</dbReference>
<dbReference type="InterPro" id="IPR029063">
    <property type="entry name" value="SAM-dependent_MTases_sf"/>
</dbReference>
<dbReference type="PANTHER" id="PTHR30481:SF4">
    <property type="entry name" value="SITE-SPECIFIC DNA-METHYLTRANSFERASE (ADENINE-SPECIFIC)"/>
    <property type="match status" value="1"/>
</dbReference>
<dbReference type="Gene3D" id="3.40.50.150">
    <property type="entry name" value="Vaccinia Virus protein VP39"/>
    <property type="match status" value="2"/>
</dbReference>
<dbReference type="SUPFAM" id="SSF53335">
    <property type="entry name" value="S-adenosyl-L-methionine-dependent methyltransferases"/>
    <property type="match status" value="1"/>
</dbReference>
<keyword evidence="2 6" id="KW-0489">Methyltransferase</keyword>
<evidence type="ECO:0000313" key="7">
    <source>
        <dbReference type="Proteomes" id="UP000266178"/>
    </source>
</evidence>
<dbReference type="PIRSF" id="PIRSF000398">
    <property type="entry name" value="M_m6A_EcoRV"/>
    <property type="match status" value="1"/>
</dbReference>
<dbReference type="GO" id="GO:1904047">
    <property type="term" value="F:S-adenosyl-L-methionine binding"/>
    <property type="evidence" value="ECO:0007669"/>
    <property type="project" value="TreeGrafter"/>
</dbReference>
<dbReference type="GO" id="GO:0006298">
    <property type="term" value="P:mismatch repair"/>
    <property type="evidence" value="ECO:0007669"/>
    <property type="project" value="TreeGrafter"/>
</dbReference>
<dbReference type="PRINTS" id="PR00505">
    <property type="entry name" value="D12N6MTFRASE"/>
</dbReference>
<sequence length="294" mass="33818">MTTTLAEEPLSREPARPPLRYFGSKWQIAPFVLQHFPPHESYVEPFGGGASILLRKPRSKLETYNDRDGGVVNFFRVLRERPGELIRALELTPWARAEYERSTEPAEDPLEAARRFFVLSWMGIGMNAVDRQRSFRYVAKASGIWRPPARLWDLSHLWAVAERMLGVQIMQDDAFEMISRFDDPEALIYCDPPYLLETRRKKSASYRHELSEADHLRLAEQLRGLAAHALISGYPSELYADLYEAHGWVRVETQTYTNNSRQSARTEALWLSPRSWRALRGLQPGLFAAGALKE</sequence>
<dbReference type="Pfam" id="PF02086">
    <property type="entry name" value="MethyltransfD12"/>
    <property type="match status" value="1"/>
</dbReference>
<comment type="catalytic activity">
    <reaction evidence="5">
        <text>a 2'-deoxyadenosine in DNA + S-adenosyl-L-methionine = an N(6)-methyl-2'-deoxyadenosine in DNA + S-adenosyl-L-homocysteine + H(+)</text>
        <dbReference type="Rhea" id="RHEA:15197"/>
        <dbReference type="Rhea" id="RHEA-COMP:12418"/>
        <dbReference type="Rhea" id="RHEA-COMP:12419"/>
        <dbReference type="ChEBI" id="CHEBI:15378"/>
        <dbReference type="ChEBI" id="CHEBI:57856"/>
        <dbReference type="ChEBI" id="CHEBI:59789"/>
        <dbReference type="ChEBI" id="CHEBI:90615"/>
        <dbReference type="ChEBI" id="CHEBI:90616"/>
        <dbReference type="EC" id="2.1.1.72"/>
    </reaction>
</comment>
<evidence type="ECO:0000256" key="3">
    <source>
        <dbReference type="ARBA" id="ARBA00022679"/>
    </source>
</evidence>
<organism evidence="6 7">
    <name type="scientific">Meiothermus granaticius NBRC 107808</name>
    <dbReference type="NCBI Taxonomy" id="1227551"/>
    <lineage>
        <taxon>Bacteria</taxon>
        <taxon>Thermotogati</taxon>
        <taxon>Deinococcota</taxon>
        <taxon>Deinococci</taxon>
        <taxon>Thermales</taxon>
        <taxon>Thermaceae</taxon>
        <taxon>Meiothermus</taxon>
    </lineage>
</organism>
<evidence type="ECO:0000256" key="2">
    <source>
        <dbReference type="ARBA" id="ARBA00022603"/>
    </source>
</evidence>
<gene>
    <name evidence="6" type="primary">dpnM</name>
    <name evidence="6" type="ORF">Mgrana_00095</name>
</gene>
<comment type="caution">
    <text evidence="6">The sequence shown here is derived from an EMBL/GenBank/DDBJ whole genome shotgun (WGS) entry which is preliminary data.</text>
</comment>
<dbReference type="InterPro" id="IPR012263">
    <property type="entry name" value="M_m6A_EcoRV"/>
</dbReference>
<keyword evidence="4" id="KW-0949">S-adenosyl-L-methionine</keyword>
<dbReference type="OrthoDB" id="9805629at2"/>
<dbReference type="GO" id="GO:0009307">
    <property type="term" value="P:DNA restriction-modification system"/>
    <property type="evidence" value="ECO:0007669"/>
    <property type="project" value="InterPro"/>
</dbReference>
<dbReference type="RefSeq" id="WP_119355636.1">
    <property type="nucleotide sequence ID" value="NZ_BJXM01000022.1"/>
</dbReference>
<evidence type="ECO:0000256" key="5">
    <source>
        <dbReference type="ARBA" id="ARBA00047942"/>
    </source>
</evidence>
<name>A0A399FEN9_9DEIN</name>
<evidence type="ECO:0000256" key="4">
    <source>
        <dbReference type="ARBA" id="ARBA00022691"/>
    </source>
</evidence>
<keyword evidence="3 6" id="KW-0808">Transferase</keyword>
<proteinExistence type="predicted"/>
<dbReference type="EC" id="2.1.1.72" evidence="1"/>
<protein>
    <recommendedName>
        <fullName evidence="1">site-specific DNA-methyltransferase (adenine-specific)</fullName>
        <ecNumber evidence="1">2.1.1.72</ecNumber>
    </recommendedName>
</protein>
<dbReference type="Proteomes" id="UP000266178">
    <property type="component" value="Unassembled WGS sequence"/>
</dbReference>
<dbReference type="GO" id="GO:0032259">
    <property type="term" value="P:methylation"/>
    <property type="evidence" value="ECO:0007669"/>
    <property type="project" value="UniProtKB-KW"/>
</dbReference>
<accession>A0A399FEN9</accession>
<reference evidence="6 7" key="1">
    <citation type="submission" date="2018-08" db="EMBL/GenBank/DDBJ databases">
        <title>Meiothermus granaticius genome AF-68 sequencing project.</title>
        <authorList>
            <person name="Da Costa M.S."/>
            <person name="Albuquerque L."/>
            <person name="Raposo P."/>
            <person name="Froufe H.J.C."/>
            <person name="Barroso C.S."/>
            <person name="Egas C."/>
        </authorList>
    </citation>
    <scope>NUCLEOTIDE SEQUENCE [LARGE SCALE GENOMIC DNA]</scope>
    <source>
        <strain evidence="6 7">AF-68</strain>
    </source>
</reference>
<dbReference type="PROSITE" id="PS00092">
    <property type="entry name" value="N6_MTASE"/>
    <property type="match status" value="1"/>
</dbReference>